<organism evidence="2 3">
    <name type="scientific">Sulfurisphaera ohwakuensis</name>
    <dbReference type="NCBI Taxonomy" id="69656"/>
    <lineage>
        <taxon>Archaea</taxon>
        <taxon>Thermoproteota</taxon>
        <taxon>Thermoprotei</taxon>
        <taxon>Sulfolobales</taxon>
        <taxon>Sulfolobaceae</taxon>
        <taxon>Sulfurisphaera</taxon>
    </lineage>
</organism>
<dbReference type="RefSeq" id="WP_156015112.1">
    <property type="nucleotide sequence ID" value="NZ_CP045484.1"/>
</dbReference>
<evidence type="ECO:0000313" key="3">
    <source>
        <dbReference type="Proteomes" id="UP000427373"/>
    </source>
</evidence>
<dbReference type="GeneID" id="42801754"/>
<accession>A0A650CIJ5</accession>
<dbReference type="Proteomes" id="UP000427373">
    <property type="component" value="Chromosome"/>
</dbReference>
<protein>
    <recommendedName>
        <fullName evidence="5">Glycosyltransferase</fullName>
    </recommendedName>
</protein>
<dbReference type="AlphaFoldDB" id="A0A650CIJ5"/>
<evidence type="ECO:0008006" key="5">
    <source>
        <dbReference type="Google" id="ProtNLM"/>
    </source>
</evidence>
<reference evidence="1 4" key="2">
    <citation type="submission" date="2020-08" db="EMBL/GenBank/DDBJ databases">
        <title>Genomic Encyclopedia of Type Strains, Phase IV (KMG-IV): sequencing the most valuable type-strain genomes for metagenomic binning, comparative biology and taxonomic classification.</title>
        <authorList>
            <person name="Goeker M."/>
        </authorList>
    </citation>
    <scope>NUCLEOTIDE SEQUENCE [LARGE SCALE GENOMIC DNA]</scope>
    <source>
        <strain evidence="1 4">DSM 12421</strain>
    </source>
</reference>
<dbReference type="Proteomes" id="UP000582213">
    <property type="component" value="Unassembled WGS sequence"/>
</dbReference>
<reference evidence="2 3" key="1">
    <citation type="submission" date="2019-10" db="EMBL/GenBank/DDBJ databases">
        <title>Genome Sequences from Six Type Strain Members of the Archaeal Family Sulfolobaceae: Acidianus ambivalens, Acidianus infernus, Metallosphaera prunae, Stygiolobus azoricus, Sulfolobus metallicus, and Sulfurisphaera ohwakuensis.</title>
        <authorList>
            <person name="Counts J.A."/>
            <person name="Kelly R.M."/>
        </authorList>
    </citation>
    <scope>NUCLEOTIDE SEQUENCE [LARGE SCALE GENOMIC DNA]</scope>
    <source>
        <strain evidence="2 3">TA-1</strain>
    </source>
</reference>
<dbReference type="SUPFAM" id="SSF53756">
    <property type="entry name" value="UDP-Glycosyltransferase/glycogen phosphorylase"/>
    <property type="match status" value="1"/>
</dbReference>
<name>A0A650CIJ5_SULOH</name>
<dbReference type="Gene3D" id="3.40.50.2000">
    <property type="entry name" value="Glycogen Phosphorylase B"/>
    <property type="match status" value="1"/>
</dbReference>
<evidence type="ECO:0000313" key="1">
    <source>
        <dbReference type="EMBL" id="MBB5254998.1"/>
    </source>
</evidence>
<evidence type="ECO:0000313" key="4">
    <source>
        <dbReference type="Proteomes" id="UP000582213"/>
    </source>
</evidence>
<dbReference type="EMBL" id="JACHFY010000035">
    <property type="protein sequence ID" value="MBB5254998.1"/>
    <property type="molecule type" value="Genomic_DNA"/>
</dbReference>
<dbReference type="KEGG" id="soh:D1869_10875"/>
<gene>
    <name evidence="2" type="ORF">D1869_10875</name>
    <name evidence="1" type="ORF">HNQ62_002773</name>
</gene>
<evidence type="ECO:0000313" key="2">
    <source>
        <dbReference type="EMBL" id="QGR17632.1"/>
    </source>
</evidence>
<proteinExistence type="predicted"/>
<dbReference type="EMBL" id="CP045484">
    <property type="protein sequence ID" value="QGR17632.1"/>
    <property type="molecule type" value="Genomic_DNA"/>
</dbReference>
<keyword evidence="3" id="KW-1185">Reference proteome</keyword>
<sequence length="254" mass="29155">MKNLAFLIMLSDKYYNAGTKPFVDISLGLAKKGYNPYLLFFRSASYSDVKNKFPQLQAYIFDSMDKINKFIEKKNIEIVISDDFIYRLKIFKKIKSKHKVIYVQHITGISIMNDLSNKQNIKLRLASYLPWKLVIRNYVRLLRNADVIIGNSLTTTHYLSSLFGISSSGVVYPPVGVDLHLTKVGTRKGILVFKGHKPDFHVRNLESDLKVLREVDEVLIWGEGGLENIRDDDLSRLYSSVKLVYSSTSFELLC</sequence>